<evidence type="ECO:0000313" key="11">
    <source>
        <dbReference type="Proteomes" id="UP001201980"/>
    </source>
</evidence>
<evidence type="ECO:0000256" key="6">
    <source>
        <dbReference type="ARBA" id="ARBA00023180"/>
    </source>
</evidence>
<proteinExistence type="predicted"/>
<organism evidence="10 11">
    <name type="scientific">Zalerion maritima</name>
    <dbReference type="NCBI Taxonomy" id="339359"/>
    <lineage>
        <taxon>Eukaryota</taxon>
        <taxon>Fungi</taxon>
        <taxon>Dikarya</taxon>
        <taxon>Ascomycota</taxon>
        <taxon>Pezizomycotina</taxon>
        <taxon>Sordariomycetes</taxon>
        <taxon>Lulworthiomycetidae</taxon>
        <taxon>Lulworthiales</taxon>
        <taxon>Lulworthiaceae</taxon>
        <taxon>Zalerion</taxon>
    </lineage>
</organism>
<evidence type="ECO:0000313" key="10">
    <source>
        <dbReference type="EMBL" id="KAJ2890638.1"/>
    </source>
</evidence>
<dbReference type="PANTHER" id="PTHR34992:SF2">
    <property type="entry name" value="COPPER ACQUISITION FACTOR BIM1-LIKE DOMAIN-CONTAINING PROTEIN"/>
    <property type="match status" value="1"/>
</dbReference>
<dbReference type="Proteomes" id="UP001201980">
    <property type="component" value="Unassembled WGS sequence"/>
</dbReference>
<feature type="domain" description="Copper acquisition factor BIM1-like" evidence="9">
    <location>
        <begin position="17"/>
        <end position="152"/>
    </location>
</feature>
<evidence type="ECO:0000256" key="2">
    <source>
        <dbReference type="ARBA" id="ARBA00022475"/>
    </source>
</evidence>
<feature type="signal peptide" evidence="8">
    <location>
        <begin position="1"/>
        <end position="17"/>
    </location>
</feature>
<accession>A0AAD5WLS3</accession>
<dbReference type="AlphaFoldDB" id="A0AAD5WLS3"/>
<keyword evidence="3" id="KW-0336">GPI-anchor</keyword>
<evidence type="ECO:0000256" key="3">
    <source>
        <dbReference type="ARBA" id="ARBA00022622"/>
    </source>
</evidence>
<dbReference type="InterPro" id="IPR046530">
    <property type="entry name" value="BIM1-like_dom"/>
</dbReference>
<name>A0AAD5WLS3_9PEZI</name>
<keyword evidence="5" id="KW-0472">Membrane</keyword>
<dbReference type="InterPro" id="IPR046936">
    <property type="entry name" value="BIM1-like"/>
</dbReference>
<dbReference type="GO" id="GO:0005886">
    <property type="term" value="C:plasma membrane"/>
    <property type="evidence" value="ECO:0007669"/>
    <property type="project" value="UniProtKB-SubCell"/>
</dbReference>
<keyword evidence="6" id="KW-0325">Glycoprotein</keyword>
<evidence type="ECO:0000256" key="8">
    <source>
        <dbReference type="SAM" id="SignalP"/>
    </source>
</evidence>
<dbReference type="PANTHER" id="PTHR34992">
    <property type="entry name" value="HYPHAL ANASTAMOSIS-7 PROTEIN"/>
    <property type="match status" value="1"/>
</dbReference>
<dbReference type="EMBL" id="JAKWBI020001442">
    <property type="protein sequence ID" value="KAJ2890638.1"/>
    <property type="molecule type" value="Genomic_DNA"/>
</dbReference>
<keyword evidence="4 8" id="KW-0732">Signal</keyword>
<evidence type="ECO:0000256" key="4">
    <source>
        <dbReference type="ARBA" id="ARBA00022729"/>
    </source>
</evidence>
<keyword evidence="2" id="KW-1003">Cell membrane</keyword>
<evidence type="ECO:0000259" key="9">
    <source>
        <dbReference type="Pfam" id="PF20238"/>
    </source>
</evidence>
<dbReference type="GO" id="GO:0098552">
    <property type="term" value="C:side of membrane"/>
    <property type="evidence" value="ECO:0007669"/>
    <property type="project" value="UniProtKB-KW"/>
</dbReference>
<comment type="subcellular location">
    <subcellularLocation>
        <location evidence="1">Cell membrane</location>
        <topology evidence="1">Lipid-anchor</topology>
        <topology evidence="1">GPI-anchor</topology>
    </subcellularLocation>
</comment>
<feature type="chain" id="PRO_5042147746" description="Copper acquisition factor BIM1-like domain-containing protein" evidence="8">
    <location>
        <begin position="18"/>
        <end position="223"/>
    </location>
</feature>
<dbReference type="Pfam" id="PF20238">
    <property type="entry name" value="BIM1-like_dom"/>
    <property type="match status" value="1"/>
</dbReference>
<dbReference type="CDD" id="cd21176">
    <property type="entry name" value="LPMO_auxiliary-like"/>
    <property type="match status" value="1"/>
</dbReference>
<gene>
    <name evidence="10" type="ORF">MKZ38_001581</name>
</gene>
<evidence type="ECO:0000256" key="1">
    <source>
        <dbReference type="ARBA" id="ARBA00004609"/>
    </source>
</evidence>
<keyword evidence="11" id="KW-1185">Reference proteome</keyword>
<keyword evidence="7" id="KW-0449">Lipoprotein</keyword>
<reference evidence="10" key="1">
    <citation type="submission" date="2022-07" db="EMBL/GenBank/DDBJ databases">
        <title>Draft genome sequence of Zalerion maritima ATCC 34329, a (micro)plastics degrading marine fungus.</title>
        <authorList>
            <person name="Paco A."/>
            <person name="Goncalves M.F.M."/>
            <person name="Rocha-Santos T.A.P."/>
            <person name="Alves A."/>
        </authorList>
    </citation>
    <scope>NUCLEOTIDE SEQUENCE</scope>
    <source>
        <strain evidence="10">ATCC 34329</strain>
    </source>
</reference>
<evidence type="ECO:0000256" key="7">
    <source>
        <dbReference type="ARBA" id="ARBA00023288"/>
    </source>
</evidence>
<sequence length="223" mass="22427">MQLSALVLLTGASLTAAHYSLDYPEWRVDSLGSEDEAISQWNYPCAGAAPNSGNRTDWPLTGGSLTLGLHHPWTYVFVNLGMGSNVSSFNVSLTDPFWNATGNGTLCAQKMTLPPHLEVSDGDEASIQVVTLGETGNALYNCADIRFSADAAVLEEGDGEGMCKSVNVTVGEVAGAAAAANGTDAGGDGDGASAAAAGLSVNALATAGSAVLAMVAVGCGVGL</sequence>
<evidence type="ECO:0000256" key="5">
    <source>
        <dbReference type="ARBA" id="ARBA00023136"/>
    </source>
</evidence>
<protein>
    <recommendedName>
        <fullName evidence="9">Copper acquisition factor BIM1-like domain-containing protein</fullName>
    </recommendedName>
</protein>
<comment type="caution">
    <text evidence="10">The sequence shown here is derived from an EMBL/GenBank/DDBJ whole genome shotgun (WGS) entry which is preliminary data.</text>
</comment>